<feature type="transmembrane region" description="Helical" evidence="1">
    <location>
        <begin position="165"/>
        <end position="186"/>
    </location>
</feature>
<dbReference type="EMBL" id="VOXD01000002">
    <property type="protein sequence ID" value="TXF91445.1"/>
    <property type="molecule type" value="Genomic_DNA"/>
</dbReference>
<comment type="caution">
    <text evidence="3">The sequence shown here is derived from an EMBL/GenBank/DDBJ whole genome shotgun (WGS) entry which is preliminary data.</text>
</comment>
<dbReference type="GO" id="GO:0080120">
    <property type="term" value="P:CAAX-box protein maturation"/>
    <property type="evidence" value="ECO:0007669"/>
    <property type="project" value="UniProtKB-ARBA"/>
</dbReference>
<dbReference type="GO" id="GO:0004175">
    <property type="term" value="F:endopeptidase activity"/>
    <property type="evidence" value="ECO:0007669"/>
    <property type="project" value="UniProtKB-ARBA"/>
</dbReference>
<keyword evidence="1" id="KW-0472">Membrane</keyword>
<accession>A0A5C7FJH9</accession>
<evidence type="ECO:0000259" key="2">
    <source>
        <dbReference type="Pfam" id="PF02517"/>
    </source>
</evidence>
<dbReference type="RefSeq" id="WP_147928985.1">
    <property type="nucleotide sequence ID" value="NZ_VOXD01000002.1"/>
</dbReference>
<dbReference type="OrthoDB" id="9807747at2"/>
<dbReference type="GO" id="GO:0006508">
    <property type="term" value="P:proteolysis"/>
    <property type="evidence" value="ECO:0007669"/>
    <property type="project" value="UniProtKB-KW"/>
</dbReference>
<dbReference type="Proteomes" id="UP000321907">
    <property type="component" value="Unassembled WGS sequence"/>
</dbReference>
<feature type="transmembrane region" description="Helical" evidence="1">
    <location>
        <begin position="45"/>
        <end position="65"/>
    </location>
</feature>
<keyword evidence="3" id="KW-0482">Metalloprotease</keyword>
<evidence type="ECO:0000256" key="1">
    <source>
        <dbReference type="SAM" id="Phobius"/>
    </source>
</evidence>
<feature type="transmembrane region" description="Helical" evidence="1">
    <location>
        <begin position="85"/>
        <end position="104"/>
    </location>
</feature>
<dbReference type="AlphaFoldDB" id="A0A5C7FJH9"/>
<dbReference type="GO" id="GO:0008237">
    <property type="term" value="F:metallopeptidase activity"/>
    <property type="evidence" value="ECO:0007669"/>
    <property type="project" value="UniProtKB-KW"/>
</dbReference>
<evidence type="ECO:0000313" key="4">
    <source>
        <dbReference type="Proteomes" id="UP000321907"/>
    </source>
</evidence>
<evidence type="ECO:0000313" key="3">
    <source>
        <dbReference type="EMBL" id="TXF91445.1"/>
    </source>
</evidence>
<feature type="transmembrane region" description="Helical" evidence="1">
    <location>
        <begin position="191"/>
        <end position="207"/>
    </location>
</feature>
<keyword evidence="1" id="KW-0812">Transmembrane</keyword>
<feature type="domain" description="CAAX prenyl protease 2/Lysostaphin resistance protein A-like" evidence="2">
    <location>
        <begin position="131"/>
        <end position="224"/>
    </location>
</feature>
<keyword evidence="3" id="KW-0378">Hydrolase</keyword>
<feature type="transmembrane region" description="Helical" evidence="1">
    <location>
        <begin position="213"/>
        <end position="233"/>
    </location>
</feature>
<reference evidence="3 4" key="1">
    <citation type="submission" date="2019-08" db="EMBL/GenBank/DDBJ databases">
        <title>Lewinella sp. strain SSH13 Genome sequencing and assembly.</title>
        <authorList>
            <person name="Kim I."/>
        </authorList>
    </citation>
    <scope>NUCLEOTIDE SEQUENCE [LARGE SCALE GENOMIC DNA]</scope>
    <source>
        <strain evidence="3 4">SSH13</strain>
    </source>
</reference>
<gene>
    <name evidence="3" type="ORF">FUA23_01760</name>
</gene>
<proteinExistence type="predicted"/>
<keyword evidence="1" id="KW-1133">Transmembrane helix</keyword>
<sequence>MLLPLADHILFLLLGIVLPVILLVTGNRRRKGTPIRWSEKMKVGLYYSNGLLLYGMAAAVVVTWLLTGRPLTEIGLGWGKLPYDLTAVLLLVGFLVLYLLDLYYEAGSPASREETRQEFKKLGFLPVNAYQFLHFLFLALAAGVGEEIVYRGFMINYLSGLFGDTGWAVVVVLLGPAIAFGVGHIYQGWRAVGKIIAMAVLFGFFLLRTNTLWPLILIHTAVDVLGGLLSWYLQGREE</sequence>
<dbReference type="InterPro" id="IPR003675">
    <property type="entry name" value="Rce1/LyrA-like_dom"/>
</dbReference>
<keyword evidence="3" id="KW-0645">Protease</keyword>
<name>A0A5C7FJH9_9BACT</name>
<feature type="transmembrane region" description="Helical" evidence="1">
    <location>
        <begin position="6"/>
        <end position="24"/>
    </location>
</feature>
<dbReference type="Pfam" id="PF02517">
    <property type="entry name" value="Rce1-like"/>
    <property type="match status" value="1"/>
</dbReference>
<organism evidence="3 4">
    <name type="scientific">Neolewinella aurantiaca</name>
    <dbReference type="NCBI Taxonomy" id="2602767"/>
    <lineage>
        <taxon>Bacteria</taxon>
        <taxon>Pseudomonadati</taxon>
        <taxon>Bacteroidota</taxon>
        <taxon>Saprospiria</taxon>
        <taxon>Saprospirales</taxon>
        <taxon>Lewinellaceae</taxon>
        <taxon>Neolewinella</taxon>
    </lineage>
</organism>
<feature type="transmembrane region" description="Helical" evidence="1">
    <location>
        <begin position="125"/>
        <end position="145"/>
    </location>
</feature>
<keyword evidence="4" id="KW-1185">Reference proteome</keyword>
<protein>
    <submittedName>
        <fullName evidence="3">CPBP family intramembrane metalloprotease</fullName>
    </submittedName>
</protein>